<protein>
    <submittedName>
        <fullName evidence="7">Response regulator transcription factor</fullName>
    </submittedName>
</protein>
<sequence length="297" mass="32232">MPNTRPRRGRLGGGRSRPGPARPRAPPHDPRPATTEGGKRRILHAATQVSENPQARGAAAVPRQTAAGDTKAGEGPADPIRVLIVDDHALFRRGLEMVLQGEDDIEVIGEGGDGHEAVEMAGDLLPDVVLMDIRMPRRSGIEACTAIKDAAPSAKIVMLTISDEEEDLFEAIKAGASGYLLKEISIDEVPQAVRAVHGGQSLISPSMASKLITEFAALAKSSEERTQQVPAPRLTEREMEVLRLVARGLGNREIARELFISENTVKNHVRNILEKLQLHSRMEAVVYAVREKLLEIT</sequence>
<dbReference type="PANTHER" id="PTHR43214:SF37">
    <property type="entry name" value="TRANSCRIPTIONAL REGULATORY PROTEIN YDFI"/>
    <property type="match status" value="1"/>
</dbReference>
<evidence type="ECO:0000313" key="7">
    <source>
        <dbReference type="EMBL" id="GAA2424058.1"/>
    </source>
</evidence>
<feature type="domain" description="Response regulatory" evidence="6">
    <location>
        <begin position="81"/>
        <end position="197"/>
    </location>
</feature>
<dbReference type="SUPFAM" id="SSF52172">
    <property type="entry name" value="CheY-like"/>
    <property type="match status" value="1"/>
</dbReference>
<dbReference type="Gene3D" id="3.40.50.2300">
    <property type="match status" value="1"/>
</dbReference>
<feature type="region of interest" description="Disordered" evidence="4">
    <location>
        <begin position="1"/>
        <end position="77"/>
    </location>
</feature>
<feature type="modified residue" description="4-aspartylphosphate" evidence="3">
    <location>
        <position position="132"/>
    </location>
</feature>
<dbReference type="InterPro" id="IPR039420">
    <property type="entry name" value="WalR-like"/>
</dbReference>
<evidence type="ECO:0000259" key="6">
    <source>
        <dbReference type="PROSITE" id="PS50110"/>
    </source>
</evidence>
<accession>A0ABP5WG41</accession>
<dbReference type="EMBL" id="BAAARW010000012">
    <property type="protein sequence ID" value="GAA2424058.1"/>
    <property type="molecule type" value="Genomic_DNA"/>
</dbReference>
<dbReference type="SUPFAM" id="SSF46894">
    <property type="entry name" value="C-terminal effector domain of the bipartite response regulators"/>
    <property type="match status" value="1"/>
</dbReference>
<evidence type="ECO:0000256" key="3">
    <source>
        <dbReference type="PROSITE-ProRule" id="PRU00169"/>
    </source>
</evidence>
<dbReference type="PROSITE" id="PS00622">
    <property type="entry name" value="HTH_LUXR_1"/>
    <property type="match status" value="1"/>
</dbReference>
<dbReference type="Proteomes" id="UP001501231">
    <property type="component" value="Unassembled WGS sequence"/>
</dbReference>
<proteinExistence type="predicted"/>
<name>A0ABP5WG41_9ACTN</name>
<dbReference type="PANTHER" id="PTHR43214">
    <property type="entry name" value="TWO-COMPONENT RESPONSE REGULATOR"/>
    <property type="match status" value="1"/>
</dbReference>
<dbReference type="PRINTS" id="PR00038">
    <property type="entry name" value="HTHLUXR"/>
</dbReference>
<keyword evidence="8" id="KW-1185">Reference proteome</keyword>
<gene>
    <name evidence="7" type="ORF">GCM10010191_40290</name>
</gene>
<evidence type="ECO:0000313" key="8">
    <source>
        <dbReference type="Proteomes" id="UP001501231"/>
    </source>
</evidence>
<keyword evidence="1 3" id="KW-0597">Phosphoprotein</keyword>
<feature type="compositionally biased region" description="Basic residues" evidence="4">
    <location>
        <begin position="1"/>
        <end position="10"/>
    </location>
</feature>
<dbReference type="SMART" id="SM00448">
    <property type="entry name" value="REC"/>
    <property type="match status" value="1"/>
</dbReference>
<keyword evidence="2" id="KW-0238">DNA-binding</keyword>
<dbReference type="PROSITE" id="PS50110">
    <property type="entry name" value="RESPONSE_REGULATORY"/>
    <property type="match status" value="1"/>
</dbReference>
<evidence type="ECO:0000256" key="2">
    <source>
        <dbReference type="ARBA" id="ARBA00023125"/>
    </source>
</evidence>
<dbReference type="InterPro" id="IPR016032">
    <property type="entry name" value="Sig_transdc_resp-reg_C-effctor"/>
</dbReference>
<feature type="domain" description="HTH luxR-type" evidence="5">
    <location>
        <begin position="227"/>
        <end position="292"/>
    </location>
</feature>
<organism evidence="7 8">
    <name type="scientific">Actinomadura vinacea</name>
    <dbReference type="NCBI Taxonomy" id="115336"/>
    <lineage>
        <taxon>Bacteria</taxon>
        <taxon>Bacillati</taxon>
        <taxon>Actinomycetota</taxon>
        <taxon>Actinomycetes</taxon>
        <taxon>Streptosporangiales</taxon>
        <taxon>Thermomonosporaceae</taxon>
        <taxon>Actinomadura</taxon>
    </lineage>
</organism>
<dbReference type="CDD" id="cd17535">
    <property type="entry name" value="REC_NarL-like"/>
    <property type="match status" value="1"/>
</dbReference>
<dbReference type="SMART" id="SM00421">
    <property type="entry name" value="HTH_LUXR"/>
    <property type="match status" value="1"/>
</dbReference>
<dbReference type="CDD" id="cd06170">
    <property type="entry name" value="LuxR_C_like"/>
    <property type="match status" value="1"/>
</dbReference>
<dbReference type="Pfam" id="PF00072">
    <property type="entry name" value="Response_reg"/>
    <property type="match status" value="1"/>
</dbReference>
<dbReference type="InterPro" id="IPR011006">
    <property type="entry name" value="CheY-like_superfamily"/>
</dbReference>
<dbReference type="Pfam" id="PF00196">
    <property type="entry name" value="GerE"/>
    <property type="match status" value="1"/>
</dbReference>
<dbReference type="InterPro" id="IPR001789">
    <property type="entry name" value="Sig_transdc_resp-reg_receiver"/>
</dbReference>
<reference evidence="8" key="1">
    <citation type="journal article" date="2019" name="Int. J. Syst. Evol. Microbiol.">
        <title>The Global Catalogue of Microorganisms (GCM) 10K type strain sequencing project: providing services to taxonomists for standard genome sequencing and annotation.</title>
        <authorList>
            <consortium name="The Broad Institute Genomics Platform"/>
            <consortium name="The Broad Institute Genome Sequencing Center for Infectious Disease"/>
            <person name="Wu L."/>
            <person name="Ma J."/>
        </authorList>
    </citation>
    <scope>NUCLEOTIDE SEQUENCE [LARGE SCALE GENOMIC DNA]</scope>
    <source>
        <strain evidence="8">JCM 3325</strain>
    </source>
</reference>
<dbReference type="InterPro" id="IPR000792">
    <property type="entry name" value="Tscrpt_reg_LuxR_C"/>
</dbReference>
<evidence type="ECO:0000256" key="1">
    <source>
        <dbReference type="ARBA" id="ARBA00022553"/>
    </source>
</evidence>
<evidence type="ECO:0000259" key="5">
    <source>
        <dbReference type="PROSITE" id="PS50043"/>
    </source>
</evidence>
<comment type="caution">
    <text evidence="7">The sequence shown here is derived from an EMBL/GenBank/DDBJ whole genome shotgun (WGS) entry which is preliminary data.</text>
</comment>
<dbReference type="PROSITE" id="PS50043">
    <property type="entry name" value="HTH_LUXR_2"/>
    <property type="match status" value="1"/>
</dbReference>
<dbReference type="InterPro" id="IPR058245">
    <property type="entry name" value="NreC/VraR/RcsB-like_REC"/>
</dbReference>
<evidence type="ECO:0000256" key="4">
    <source>
        <dbReference type="SAM" id="MobiDB-lite"/>
    </source>
</evidence>